<feature type="transmembrane region" description="Helical" evidence="7">
    <location>
        <begin position="59"/>
        <end position="79"/>
    </location>
</feature>
<sequence>MDALTLIGLVVAVGLVIDLIMLILTKLLPEKVKSEVKEMRYEAGNVPIERPKHALPFQYVPYLILFLAVEPIAVLMLLLSPFSDYIKFLAVTLALLIPPLLGGVKLAERVGN</sequence>
<name>D2RET1_ARCPA</name>
<gene>
    <name evidence="8" type="ordered locus">Arcpr_1579</name>
</gene>
<keyword evidence="4 7" id="KW-0812">Transmembrane</keyword>
<dbReference type="KEGG" id="apo:Arcpr_1579"/>
<feature type="transmembrane region" description="Helical" evidence="7">
    <location>
        <begin position="85"/>
        <end position="107"/>
    </location>
</feature>
<keyword evidence="5 7" id="KW-1133">Transmembrane helix</keyword>
<keyword evidence="9" id="KW-1185">Reference proteome</keyword>
<keyword evidence="6 7" id="KW-0472">Membrane</keyword>
<comment type="subcellular location">
    <subcellularLocation>
        <location evidence="1">Membrane</location>
    </subcellularLocation>
</comment>
<dbReference type="GO" id="GO:0016020">
    <property type="term" value="C:membrane"/>
    <property type="evidence" value="ECO:0007669"/>
    <property type="project" value="UniProtKB-SubCell"/>
</dbReference>
<dbReference type="STRING" id="572546.Arcpr_1579"/>
<evidence type="ECO:0000256" key="6">
    <source>
        <dbReference type="ARBA" id="ARBA00023136"/>
    </source>
</evidence>
<evidence type="ECO:0008006" key="10">
    <source>
        <dbReference type="Google" id="ProtNLM"/>
    </source>
</evidence>
<protein>
    <recommendedName>
        <fullName evidence="10">NADH-ubiquinone/plastoquinone oxidoreductase chain 3</fullName>
    </recommendedName>
</protein>
<feature type="transmembrane region" description="Helical" evidence="7">
    <location>
        <begin position="6"/>
        <end position="24"/>
    </location>
</feature>
<keyword evidence="3" id="KW-0813">Transport</keyword>
<dbReference type="eggNOG" id="arCOG01557">
    <property type="taxonomic scope" value="Archaea"/>
</dbReference>
<dbReference type="InterPro" id="IPR000440">
    <property type="entry name" value="NADH_UbQ/plastoQ_OxRdtase_su3"/>
</dbReference>
<dbReference type="Proteomes" id="UP000001901">
    <property type="component" value="Chromosome"/>
</dbReference>
<organism evidence="8 9">
    <name type="scientific">Archaeoglobus profundus (strain DSM 5631 / JCM 9629 / NBRC 100127 / Av18)</name>
    <dbReference type="NCBI Taxonomy" id="572546"/>
    <lineage>
        <taxon>Archaea</taxon>
        <taxon>Methanobacteriati</taxon>
        <taxon>Methanobacteriota</taxon>
        <taxon>Archaeoglobi</taxon>
        <taxon>Archaeoglobales</taxon>
        <taxon>Archaeoglobaceae</taxon>
        <taxon>Archaeoglobus</taxon>
    </lineage>
</organism>
<dbReference type="Gene3D" id="1.20.58.1610">
    <property type="entry name" value="NADH:ubiquinone/plastoquinone oxidoreductase, chain 3"/>
    <property type="match status" value="1"/>
</dbReference>
<evidence type="ECO:0000256" key="1">
    <source>
        <dbReference type="ARBA" id="ARBA00004370"/>
    </source>
</evidence>
<accession>D2RET1</accession>
<evidence type="ECO:0000256" key="5">
    <source>
        <dbReference type="ARBA" id="ARBA00022989"/>
    </source>
</evidence>
<dbReference type="PaxDb" id="572546-Arcpr_1579"/>
<dbReference type="OrthoDB" id="51573at2157"/>
<evidence type="ECO:0000256" key="7">
    <source>
        <dbReference type="SAM" id="Phobius"/>
    </source>
</evidence>
<evidence type="ECO:0000256" key="2">
    <source>
        <dbReference type="ARBA" id="ARBA00008472"/>
    </source>
</evidence>
<dbReference type="EMBL" id="CP001857">
    <property type="protein sequence ID" value="ADB58625.1"/>
    <property type="molecule type" value="Genomic_DNA"/>
</dbReference>
<dbReference type="NCBIfam" id="NF004727">
    <property type="entry name" value="PRK06073.1-2"/>
    <property type="match status" value="1"/>
</dbReference>
<comment type="similarity">
    <text evidence="2">Belongs to the complex I subunit 3 family.</text>
</comment>
<evidence type="ECO:0000313" key="9">
    <source>
        <dbReference type="Proteomes" id="UP000001901"/>
    </source>
</evidence>
<dbReference type="HOGENOM" id="CLU_147805_0_0_2"/>
<evidence type="ECO:0000256" key="4">
    <source>
        <dbReference type="ARBA" id="ARBA00022692"/>
    </source>
</evidence>
<dbReference type="GeneID" id="8740270"/>
<evidence type="ECO:0000313" key="8">
    <source>
        <dbReference type="EMBL" id="ADB58625.1"/>
    </source>
</evidence>
<evidence type="ECO:0000256" key="3">
    <source>
        <dbReference type="ARBA" id="ARBA00022448"/>
    </source>
</evidence>
<dbReference type="GO" id="GO:0008137">
    <property type="term" value="F:NADH dehydrogenase (ubiquinone) activity"/>
    <property type="evidence" value="ECO:0007669"/>
    <property type="project" value="InterPro"/>
</dbReference>
<dbReference type="RefSeq" id="WP_012940961.1">
    <property type="nucleotide sequence ID" value="NC_013741.1"/>
</dbReference>
<dbReference type="Pfam" id="PF00507">
    <property type="entry name" value="Oxidored_q4"/>
    <property type="match status" value="1"/>
</dbReference>
<reference evidence="8 9" key="1">
    <citation type="journal article" date="2010" name="Stand. Genomic Sci.">
        <title>Complete genome sequence of Archaeoglobus profundus type strain (AV18).</title>
        <authorList>
            <person name="von Jan M."/>
            <person name="Lapidus A."/>
            <person name="Del Rio T.G."/>
            <person name="Copeland A."/>
            <person name="Tice H."/>
            <person name="Cheng J.F."/>
            <person name="Lucas S."/>
            <person name="Chen F."/>
            <person name="Nolan M."/>
            <person name="Goodwin L."/>
            <person name="Han C."/>
            <person name="Pitluck S."/>
            <person name="Liolios K."/>
            <person name="Ivanova N."/>
            <person name="Mavromatis K."/>
            <person name="Ovchinnikova G."/>
            <person name="Chertkov O."/>
            <person name="Pati A."/>
            <person name="Chen A."/>
            <person name="Palaniappan K."/>
            <person name="Land M."/>
            <person name="Hauser L."/>
            <person name="Chang Y.J."/>
            <person name="Jeffries C.D."/>
            <person name="Saunders E."/>
            <person name="Brettin T."/>
            <person name="Detter J.C."/>
            <person name="Chain P."/>
            <person name="Eichinger K."/>
            <person name="Huber H."/>
            <person name="Spring S."/>
            <person name="Rohde M."/>
            <person name="Goker M."/>
            <person name="Wirth R."/>
            <person name="Woyke T."/>
            <person name="Bristow J."/>
            <person name="Eisen J.A."/>
            <person name="Markowitz V."/>
            <person name="Hugenholtz P."/>
            <person name="Kyrpides N.C."/>
            <person name="Klenk H.P."/>
        </authorList>
    </citation>
    <scope>NUCLEOTIDE SEQUENCE [LARGE SCALE GENOMIC DNA]</scope>
    <source>
        <strain evidence="9">DSM 5631 / JCM 9629 / NBRC 100127 / Av18</strain>
    </source>
</reference>
<proteinExistence type="inferred from homology"/>
<dbReference type="InterPro" id="IPR038430">
    <property type="entry name" value="NDAH_ubi_oxred_su3_sf"/>
</dbReference>
<dbReference type="AlphaFoldDB" id="D2RET1"/>